<evidence type="ECO:0000259" key="10">
    <source>
        <dbReference type="PROSITE" id="PS50181"/>
    </source>
</evidence>
<dbReference type="SUPFAM" id="SSF81383">
    <property type="entry name" value="F-box domain"/>
    <property type="match status" value="1"/>
</dbReference>
<feature type="domain" description="Protein kinase" evidence="9">
    <location>
        <begin position="304"/>
        <end position="571"/>
    </location>
</feature>
<feature type="binding site" evidence="7">
    <location>
        <position position="331"/>
    </location>
    <ligand>
        <name>ATP</name>
        <dbReference type="ChEBI" id="CHEBI:30616"/>
    </ligand>
</feature>
<evidence type="ECO:0000256" key="7">
    <source>
        <dbReference type="PROSITE-ProRule" id="PRU10141"/>
    </source>
</evidence>
<dbReference type="SMART" id="SM00220">
    <property type="entry name" value="S_TKc"/>
    <property type="match status" value="1"/>
</dbReference>
<accession>A0AAD4NDG1</accession>
<dbReference type="EC" id="2.7.11.1" evidence="1"/>
<dbReference type="CDD" id="cd14017">
    <property type="entry name" value="STKc_TTBK"/>
    <property type="match status" value="1"/>
</dbReference>
<dbReference type="Proteomes" id="UP001201812">
    <property type="component" value="Unassembled WGS sequence"/>
</dbReference>
<evidence type="ECO:0000259" key="9">
    <source>
        <dbReference type="PROSITE" id="PS50011"/>
    </source>
</evidence>
<dbReference type="Pfam" id="PF00069">
    <property type="entry name" value="Pkinase"/>
    <property type="match status" value="1"/>
</dbReference>
<evidence type="ECO:0000313" key="12">
    <source>
        <dbReference type="Proteomes" id="UP001201812"/>
    </source>
</evidence>
<organism evidence="11 12">
    <name type="scientific">Ditylenchus destructor</name>
    <dbReference type="NCBI Taxonomy" id="166010"/>
    <lineage>
        <taxon>Eukaryota</taxon>
        <taxon>Metazoa</taxon>
        <taxon>Ecdysozoa</taxon>
        <taxon>Nematoda</taxon>
        <taxon>Chromadorea</taxon>
        <taxon>Rhabditida</taxon>
        <taxon>Tylenchina</taxon>
        <taxon>Tylenchomorpha</taxon>
        <taxon>Sphaerularioidea</taxon>
        <taxon>Anguinidae</taxon>
        <taxon>Anguininae</taxon>
        <taxon>Ditylenchus</taxon>
    </lineage>
</organism>
<feature type="domain" description="F-box" evidence="10">
    <location>
        <begin position="1"/>
        <end position="46"/>
    </location>
</feature>
<dbReference type="AlphaFoldDB" id="A0AAD4NDG1"/>
<evidence type="ECO:0000256" key="1">
    <source>
        <dbReference type="ARBA" id="ARBA00012513"/>
    </source>
</evidence>
<comment type="caution">
    <text evidence="11">The sequence shown here is derived from an EMBL/GenBank/DDBJ whole genome shotgun (WGS) entry which is preliminary data.</text>
</comment>
<dbReference type="Gene3D" id="1.10.510.10">
    <property type="entry name" value="Transferase(Phosphotransferase) domain 1"/>
    <property type="match status" value="1"/>
</dbReference>
<evidence type="ECO:0000256" key="5">
    <source>
        <dbReference type="ARBA" id="ARBA00022777"/>
    </source>
</evidence>
<dbReference type="InterPro" id="IPR011009">
    <property type="entry name" value="Kinase-like_dom_sf"/>
</dbReference>
<dbReference type="PROSITE" id="PS50011">
    <property type="entry name" value="PROTEIN_KINASE_DOM"/>
    <property type="match status" value="1"/>
</dbReference>
<dbReference type="InterPro" id="IPR036047">
    <property type="entry name" value="F-box-like_dom_sf"/>
</dbReference>
<keyword evidence="3" id="KW-0808">Transferase</keyword>
<dbReference type="Pfam" id="PF00646">
    <property type="entry name" value="F-box"/>
    <property type="match status" value="1"/>
</dbReference>
<dbReference type="GO" id="GO:0004674">
    <property type="term" value="F:protein serine/threonine kinase activity"/>
    <property type="evidence" value="ECO:0007669"/>
    <property type="project" value="UniProtKB-KW"/>
</dbReference>
<keyword evidence="12" id="KW-1185">Reference proteome</keyword>
<dbReference type="InterPro" id="IPR001810">
    <property type="entry name" value="F-box_dom"/>
</dbReference>
<dbReference type="EMBL" id="JAKKPZ010000002">
    <property type="protein sequence ID" value="KAI1726080.1"/>
    <property type="molecule type" value="Genomic_DNA"/>
</dbReference>
<keyword evidence="4 7" id="KW-0547">Nucleotide-binding</keyword>
<dbReference type="InterPro" id="IPR008271">
    <property type="entry name" value="Ser/Thr_kinase_AS"/>
</dbReference>
<dbReference type="PROSITE" id="PS00108">
    <property type="entry name" value="PROTEIN_KINASE_ST"/>
    <property type="match status" value="1"/>
</dbReference>
<proteinExistence type="predicted"/>
<keyword evidence="6 7" id="KW-0067">ATP-binding</keyword>
<reference evidence="11" key="1">
    <citation type="submission" date="2022-01" db="EMBL/GenBank/DDBJ databases">
        <title>Genome Sequence Resource for Two Populations of Ditylenchus destructor, the Migratory Endoparasitic Phytonematode.</title>
        <authorList>
            <person name="Zhang H."/>
            <person name="Lin R."/>
            <person name="Xie B."/>
        </authorList>
    </citation>
    <scope>NUCLEOTIDE SEQUENCE</scope>
    <source>
        <strain evidence="11">BazhouSP</strain>
    </source>
</reference>
<evidence type="ECO:0000256" key="6">
    <source>
        <dbReference type="ARBA" id="ARBA00022840"/>
    </source>
</evidence>
<gene>
    <name evidence="11" type="ORF">DdX_02774</name>
</gene>
<dbReference type="InterPro" id="IPR047916">
    <property type="entry name" value="TTBK_Asator-like_STKc"/>
</dbReference>
<name>A0AAD4NDG1_9BILA</name>
<dbReference type="FunFam" id="1.10.510.10:FF:000854">
    <property type="entry name" value="Protein CBG12201"/>
    <property type="match status" value="1"/>
</dbReference>
<keyword evidence="2" id="KW-0723">Serine/threonine-protein kinase</keyword>
<evidence type="ECO:0000256" key="8">
    <source>
        <dbReference type="SAM" id="MobiDB-lite"/>
    </source>
</evidence>
<sequence length="611" mass="70525">MRTKNIPSEILTEIFAFLPRRNLLSARGVNNKFNTIIRSDFSTNPLLIIDVFFYGHDKCAWIASKENSQDYAFMPTELASELLRTQKFLRFRESTIQLGNQPISTEFIEAINHTWDQEHLNVEWTYLAPSPAFIKNILSCRTLKLHCDGALSVISDILESECERLEIIDSGYVTAIHLPVADFVNFLFKSASDKEKRRILAIQTENIPGREWCEHLVTSVKQKFTSNSSIRNFEFRWAYKKGRQWIASTQNTTNKKNNQRLAMEFSNHFGAKEFYMYTLPSHRSLHHNMGELIQLEPGKKVTRWTIASKLGEGAFGAVYKVSDKTGDYALKVEGANEKIQLLKMEVHVLSELKKAGGRHFCNIEDKGRVENFNYVVMTLVGRSLQDLRNSAPQKRFSPGTAVGVAIQSLEAIEDLHSIGYLHRDIKPGNFTIGRKELNELRKVYVLDFGMCRKFIHEDGTIKQPRQVAGFRGTVKYASIACHRQREMCRQDDIETWLYMVVEFTKGWLPWRNVKNIDDIGNMKKDARREYKLLFGGCPREYVDILKLIDNGQFFDEPKYFEIYNLLRKALIKLGANEFPYDWEAEGKTDADKNKKEGMPETAAERTEKTDN</sequence>
<dbReference type="PROSITE" id="PS50181">
    <property type="entry name" value="FBOX"/>
    <property type="match status" value="1"/>
</dbReference>
<evidence type="ECO:0000256" key="2">
    <source>
        <dbReference type="ARBA" id="ARBA00022527"/>
    </source>
</evidence>
<evidence type="ECO:0000313" key="11">
    <source>
        <dbReference type="EMBL" id="KAI1726080.1"/>
    </source>
</evidence>
<dbReference type="CDD" id="cd09917">
    <property type="entry name" value="F-box_SF"/>
    <property type="match status" value="1"/>
</dbReference>
<evidence type="ECO:0000256" key="4">
    <source>
        <dbReference type="ARBA" id="ARBA00022741"/>
    </source>
</evidence>
<keyword evidence="5 11" id="KW-0418">Kinase</keyword>
<feature type="region of interest" description="Disordered" evidence="8">
    <location>
        <begin position="589"/>
        <end position="611"/>
    </location>
</feature>
<dbReference type="SUPFAM" id="SSF56112">
    <property type="entry name" value="Protein kinase-like (PK-like)"/>
    <property type="match status" value="1"/>
</dbReference>
<evidence type="ECO:0000256" key="3">
    <source>
        <dbReference type="ARBA" id="ARBA00022679"/>
    </source>
</evidence>
<dbReference type="InterPro" id="IPR050235">
    <property type="entry name" value="CK1_Ser-Thr_kinase"/>
</dbReference>
<dbReference type="SMART" id="SM00256">
    <property type="entry name" value="FBOX"/>
    <property type="match status" value="1"/>
</dbReference>
<dbReference type="PROSITE" id="PS00107">
    <property type="entry name" value="PROTEIN_KINASE_ATP"/>
    <property type="match status" value="1"/>
</dbReference>
<dbReference type="GO" id="GO:0005524">
    <property type="term" value="F:ATP binding"/>
    <property type="evidence" value="ECO:0007669"/>
    <property type="project" value="UniProtKB-UniRule"/>
</dbReference>
<protein>
    <recommendedName>
        <fullName evidence="1">non-specific serine/threonine protein kinase</fullName>
        <ecNumber evidence="1">2.7.11.1</ecNumber>
    </recommendedName>
</protein>
<dbReference type="InterPro" id="IPR017441">
    <property type="entry name" value="Protein_kinase_ATP_BS"/>
</dbReference>
<dbReference type="InterPro" id="IPR000719">
    <property type="entry name" value="Prot_kinase_dom"/>
</dbReference>
<dbReference type="PANTHER" id="PTHR11909">
    <property type="entry name" value="CASEIN KINASE-RELATED"/>
    <property type="match status" value="1"/>
</dbReference>